<feature type="region of interest" description="Disordered" evidence="14">
    <location>
        <begin position="31"/>
        <end position="57"/>
    </location>
</feature>
<keyword evidence="10 13" id="KW-0143">Chaperone</keyword>
<comment type="subcellular location">
    <subcellularLocation>
        <location evidence="1">Cell inner membrane</location>
        <topology evidence="1">Multi-pass membrane protein</topology>
    </subcellularLocation>
    <subcellularLocation>
        <location evidence="13">Cell membrane</location>
        <topology evidence="13">Multi-pass membrane protein</topology>
    </subcellularLocation>
</comment>
<feature type="transmembrane region" description="Helical" evidence="13">
    <location>
        <begin position="464"/>
        <end position="482"/>
    </location>
</feature>
<evidence type="ECO:0000256" key="6">
    <source>
        <dbReference type="ARBA" id="ARBA00022692"/>
    </source>
</evidence>
<keyword evidence="5 13" id="KW-1003">Cell membrane</keyword>
<keyword evidence="7 13" id="KW-0653">Protein transport</keyword>
<evidence type="ECO:0000256" key="14">
    <source>
        <dbReference type="SAM" id="MobiDB-lite"/>
    </source>
</evidence>
<keyword evidence="8 13" id="KW-1133">Transmembrane helix</keyword>
<dbReference type="InterPro" id="IPR047196">
    <property type="entry name" value="YidC_ALB_C"/>
</dbReference>
<dbReference type="NCBIfam" id="TIGR03592">
    <property type="entry name" value="yidC_oxa1_cterm"/>
    <property type="match status" value="1"/>
</dbReference>
<protein>
    <recommendedName>
        <fullName evidence="3 13">Membrane protein insertase YidC</fullName>
    </recommendedName>
    <alternativeName>
        <fullName evidence="12 13">Foldase YidC</fullName>
    </alternativeName>
    <alternativeName>
        <fullName evidence="11 13">Membrane integrase YidC</fullName>
    </alternativeName>
    <alternativeName>
        <fullName evidence="13">Membrane protein YidC</fullName>
    </alternativeName>
</protein>
<dbReference type="PANTHER" id="PTHR12428:SF65">
    <property type="entry name" value="CYTOCHROME C OXIDASE ASSEMBLY PROTEIN COX18, MITOCHONDRIAL"/>
    <property type="match status" value="1"/>
</dbReference>
<dbReference type="NCBIfam" id="NF002353">
    <property type="entry name" value="PRK01318.1-4"/>
    <property type="match status" value="1"/>
</dbReference>
<dbReference type="Proteomes" id="UP000199308">
    <property type="component" value="Unassembled WGS sequence"/>
</dbReference>
<keyword evidence="9 13" id="KW-0472">Membrane</keyword>
<dbReference type="GO" id="GO:0015031">
    <property type="term" value="P:protein transport"/>
    <property type="evidence" value="ECO:0007669"/>
    <property type="project" value="UniProtKB-KW"/>
</dbReference>
<evidence type="ECO:0000256" key="1">
    <source>
        <dbReference type="ARBA" id="ARBA00004429"/>
    </source>
</evidence>
<dbReference type="Gene3D" id="2.70.98.90">
    <property type="match status" value="1"/>
</dbReference>
<evidence type="ECO:0000256" key="5">
    <source>
        <dbReference type="ARBA" id="ARBA00022475"/>
    </source>
</evidence>
<evidence type="ECO:0000256" key="10">
    <source>
        <dbReference type="ARBA" id="ARBA00023186"/>
    </source>
</evidence>
<dbReference type="GO" id="GO:0051205">
    <property type="term" value="P:protein insertion into membrane"/>
    <property type="evidence" value="ECO:0007669"/>
    <property type="project" value="TreeGrafter"/>
</dbReference>
<feature type="transmembrane region" description="Helical" evidence="13">
    <location>
        <begin position="503"/>
        <end position="523"/>
    </location>
</feature>
<reference evidence="17 18" key="1">
    <citation type="submission" date="2016-10" db="EMBL/GenBank/DDBJ databases">
        <authorList>
            <person name="de Groot N.N."/>
        </authorList>
    </citation>
    <scope>NUCLEOTIDE SEQUENCE [LARGE SCALE GENOMIC DNA]</scope>
    <source>
        <strain evidence="17 18">DSM 19706</strain>
    </source>
</reference>
<evidence type="ECO:0000256" key="2">
    <source>
        <dbReference type="ARBA" id="ARBA00010527"/>
    </source>
</evidence>
<evidence type="ECO:0000256" key="11">
    <source>
        <dbReference type="ARBA" id="ARBA00033245"/>
    </source>
</evidence>
<evidence type="ECO:0000256" key="13">
    <source>
        <dbReference type="HAMAP-Rule" id="MF_01810"/>
    </source>
</evidence>
<dbReference type="NCBIfam" id="NF002351">
    <property type="entry name" value="PRK01318.1-1"/>
    <property type="match status" value="1"/>
</dbReference>
<evidence type="ECO:0000256" key="7">
    <source>
        <dbReference type="ARBA" id="ARBA00022927"/>
    </source>
</evidence>
<dbReference type="AlphaFoldDB" id="A0A1I0GCR9"/>
<feature type="transmembrane region" description="Helical" evidence="13">
    <location>
        <begin position="421"/>
        <end position="444"/>
    </location>
</feature>
<name>A0A1I0GCR9_THASX</name>
<evidence type="ECO:0000256" key="8">
    <source>
        <dbReference type="ARBA" id="ARBA00022989"/>
    </source>
</evidence>
<dbReference type="GO" id="GO:0005886">
    <property type="term" value="C:plasma membrane"/>
    <property type="evidence" value="ECO:0007669"/>
    <property type="project" value="UniProtKB-SubCell"/>
</dbReference>
<dbReference type="OrthoDB" id="9780552at2"/>
<feature type="transmembrane region" description="Helical" evidence="13">
    <location>
        <begin position="344"/>
        <end position="369"/>
    </location>
</feature>
<evidence type="ECO:0000313" key="18">
    <source>
        <dbReference type="Proteomes" id="UP000199308"/>
    </source>
</evidence>
<sequence length="544" mass="60593">MESQRNFLVIALVFVSFLLFMKWQEDNAPQQAPVEQAATNPAVSTPAESDDFVPTGTTEQAAPQQATVANSQLIEVTTDTLAVKINTNGGDIVEAKLLQYNETNEDDSDPFTILQNGDHRYIAQSGLTGPQGIDRTVTGRPIYDVSASSFTLGDKESLTVDLTYVSEDGINVVKSFIFTRGHYDIEVKYDVTNNTAANATVQLYGQLKQATTIASGSGLIPTYRGAAYSTADTRYEKYDFDDIADAALAEKTSGGWVAMLQHYFVSAWVPQDQGVNELYTRSHNNADASIGFKAPAVAIAPGETGTTSAKLFVGPKDQDALSALAPNLDLTVDYGILFFISQPLFWLLTLIQGVVVNWGIAIIIITIIVKGIMYPLTKAQYTSMAKMRALQPKMEQLKARFGDDRQKMSQAMMELYRKEKVNPMGGCLPLLIQMPIFLALYWVFLESVELRHAEFGLWLTDLSAKDPLYILPILMGISMYIMQKMQPMTIQDPTQRKIMQYMPVAFTVFFFWFPSGLVLYWFISNVISIIQMKIIFNQLDKQQK</sequence>
<comment type="subunit">
    <text evidence="13">Interacts with the Sec translocase complex via SecD. Specifically interacts with transmembrane segments of nascent integral membrane proteins during membrane integration.</text>
</comment>
<dbReference type="CDD" id="cd20070">
    <property type="entry name" value="5TM_YidC_Alb3"/>
    <property type="match status" value="1"/>
</dbReference>
<dbReference type="EMBL" id="FOHK01000011">
    <property type="protein sequence ID" value="SET68574.1"/>
    <property type="molecule type" value="Genomic_DNA"/>
</dbReference>
<gene>
    <name evidence="13" type="primary">yidC</name>
    <name evidence="17" type="ORF">SAMN05660429_02405</name>
</gene>
<dbReference type="HAMAP" id="MF_01810">
    <property type="entry name" value="YidC_type1"/>
    <property type="match status" value="1"/>
</dbReference>
<evidence type="ECO:0000256" key="12">
    <source>
        <dbReference type="ARBA" id="ARBA00033342"/>
    </source>
</evidence>
<dbReference type="NCBIfam" id="TIGR03593">
    <property type="entry name" value="yidC_nterm"/>
    <property type="match status" value="1"/>
</dbReference>
<evidence type="ECO:0000256" key="4">
    <source>
        <dbReference type="ARBA" id="ARBA00022448"/>
    </source>
</evidence>
<evidence type="ECO:0000256" key="9">
    <source>
        <dbReference type="ARBA" id="ARBA00023136"/>
    </source>
</evidence>
<dbReference type="CDD" id="cd19961">
    <property type="entry name" value="EcYidC-like_peri"/>
    <property type="match status" value="1"/>
</dbReference>
<dbReference type="Pfam" id="PF14849">
    <property type="entry name" value="YidC_periplas"/>
    <property type="match status" value="1"/>
</dbReference>
<feature type="transmembrane region" description="Helical" evidence="13">
    <location>
        <begin position="7"/>
        <end position="23"/>
    </location>
</feature>
<feature type="compositionally biased region" description="Polar residues" evidence="14">
    <location>
        <begin position="37"/>
        <end position="47"/>
    </location>
</feature>
<dbReference type="RefSeq" id="WP_093330757.1">
    <property type="nucleotide sequence ID" value="NZ_AP027363.1"/>
</dbReference>
<keyword evidence="4 13" id="KW-0813">Transport</keyword>
<proteinExistence type="inferred from homology"/>
<keyword evidence="6 13" id="KW-0812">Transmembrane</keyword>
<dbReference type="InterPro" id="IPR001708">
    <property type="entry name" value="YidC/ALB3/OXA1/COX18"/>
</dbReference>
<keyword evidence="18" id="KW-1185">Reference proteome</keyword>
<feature type="domain" description="Membrane insertase YidC N-terminal" evidence="16">
    <location>
        <begin position="74"/>
        <end position="347"/>
    </location>
</feature>
<dbReference type="PRINTS" id="PR01900">
    <property type="entry name" value="YIDCPROTEIN"/>
</dbReference>
<dbReference type="NCBIfam" id="NF002352">
    <property type="entry name" value="PRK01318.1-3"/>
    <property type="match status" value="1"/>
</dbReference>
<dbReference type="PANTHER" id="PTHR12428">
    <property type="entry name" value="OXA1"/>
    <property type="match status" value="1"/>
</dbReference>
<dbReference type="PRINTS" id="PR00701">
    <property type="entry name" value="60KDINNERMP"/>
</dbReference>
<dbReference type="InterPro" id="IPR028053">
    <property type="entry name" value="Membr_insert_YidC_N"/>
</dbReference>
<evidence type="ECO:0000259" key="16">
    <source>
        <dbReference type="Pfam" id="PF14849"/>
    </source>
</evidence>
<dbReference type="Pfam" id="PF02096">
    <property type="entry name" value="60KD_IMP"/>
    <property type="match status" value="1"/>
</dbReference>
<comment type="function">
    <text evidence="13">Required for the insertion and/or proper folding and/or complex formation of integral membrane proteins into the membrane. Involved in integration of membrane proteins that insert both dependently and independently of the Sec translocase complex, as well as at least some lipoproteins. Aids folding of multispanning membrane proteins.</text>
</comment>
<comment type="similarity">
    <text evidence="2 13">Belongs to the OXA1/ALB3/YidC family. Type 1 subfamily.</text>
</comment>
<organism evidence="17 18">
    <name type="scientific">Thalassotalea agarivorans</name>
    <name type="common">Thalassomonas agarivorans</name>
    <dbReference type="NCBI Taxonomy" id="349064"/>
    <lineage>
        <taxon>Bacteria</taxon>
        <taxon>Pseudomonadati</taxon>
        <taxon>Pseudomonadota</taxon>
        <taxon>Gammaproteobacteria</taxon>
        <taxon>Alteromonadales</taxon>
        <taxon>Colwelliaceae</taxon>
        <taxon>Thalassotalea</taxon>
    </lineage>
</organism>
<evidence type="ECO:0000259" key="15">
    <source>
        <dbReference type="Pfam" id="PF02096"/>
    </source>
</evidence>
<accession>A0A1I0GCR9</accession>
<dbReference type="InterPro" id="IPR028055">
    <property type="entry name" value="YidC/Oxa/ALB_C"/>
</dbReference>
<feature type="domain" description="Membrane insertase YidC/Oxa/ALB C-terminal" evidence="15">
    <location>
        <begin position="358"/>
        <end position="535"/>
    </location>
</feature>
<evidence type="ECO:0000256" key="3">
    <source>
        <dbReference type="ARBA" id="ARBA00015325"/>
    </source>
</evidence>
<dbReference type="InterPro" id="IPR019998">
    <property type="entry name" value="Membr_insert_YidC"/>
</dbReference>
<dbReference type="GO" id="GO:0032977">
    <property type="term" value="F:membrane insertase activity"/>
    <property type="evidence" value="ECO:0007669"/>
    <property type="project" value="InterPro"/>
</dbReference>
<evidence type="ECO:0000313" key="17">
    <source>
        <dbReference type="EMBL" id="SET68574.1"/>
    </source>
</evidence>
<dbReference type="InterPro" id="IPR038221">
    <property type="entry name" value="YidC_periplasmic_sf"/>
</dbReference>
<dbReference type="STRING" id="349064.SAMN05660429_02405"/>